<reference evidence="3 7" key="1">
    <citation type="submission" date="2015-09" db="EMBL/GenBank/DDBJ databases">
        <authorList>
            <consortium name="Pathogen Informatics"/>
        </authorList>
    </citation>
    <scope>NUCLEOTIDE SEQUENCE [LARGE SCALE GENOMIC DNA]</scope>
    <source>
        <strain evidence="3 7">2789STDY5834960</strain>
    </source>
</reference>
<evidence type="ECO:0000313" key="9">
    <source>
        <dbReference type="Proteomes" id="UP000284465"/>
    </source>
</evidence>
<dbReference type="Proteomes" id="UP000095350">
    <property type="component" value="Unassembled WGS sequence"/>
</dbReference>
<evidence type="ECO:0000313" key="6">
    <source>
        <dbReference type="EMBL" id="RHC17860.1"/>
    </source>
</evidence>
<feature type="signal peptide" evidence="2">
    <location>
        <begin position="1"/>
        <end position="19"/>
    </location>
</feature>
<feature type="chain" id="PRO_5038292951" evidence="2">
    <location>
        <begin position="20"/>
        <end position="250"/>
    </location>
</feature>
<dbReference type="EMBL" id="QSFP01000010">
    <property type="protein sequence ID" value="RHA66900.1"/>
    <property type="molecule type" value="Genomic_DNA"/>
</dbReference>
<proteinExistence type="predicted"/>
<feature type="region of interest" description="Disordered" evidence="1">
    <location>
        <begin position="193"/>
        <end position="229"/>
    </location>
</feature>
<evidence type="ECO:0000313" key="10">
    <source>
        <dbReference type="Proteomes" id="UP000478483"/>
    </source>
</evidence>
<evidence type="ECO:0000313" key="7">
    <source>
        <dbReference type="Proteomes" id="UP000095350"/>
    </source>
</evidence>
<dbReference type="PaxDb" id="166486-ERS852572_00068"/>
<reference evidence="8 9" key="2">
    <citation type="submission" date="2018-08" db="EMBL/GenBank/DDBJ databases">
        <title>A genome reference for cultivated species of the human gut microbiota.</title>
        <authorList>
            <person name="Zou Y."/>
            <person name="Xue W."/>
            <person name="Luo G."/>
        </authorList>
    </citation>
    <scope>NUCLEOTIDE SEQUENCE [LARGE SCALE GENOMIC DNA]</scope>
    <source>
        <strain evidence="6 8">AM37-1AC</strain>
        <strain evidence="5 9">AM43-11</strain>
    </source>
</reference>
<evidence type="ECO:0000313" key="8">
    <source>
        <dbReference type="Proteomes" id="UP000283513"/>
    </source>
</evidence>
<evidence type="ECO:0000313" key="3">
    <source>
        <dbReference type="EMBL" id="CUM70722.1"/>
    </source>
</evidence>
<reference evidence="4 10" key="3">
    <citation type="journal article" date="2019" name="Nat. Med.">
        <title>A library of human gut bacterial isolates paired with longitudinal multiomics data enables mechanistic microbiome research.</title>
        <authorList>
            <person name="Poyet M."/>
            <person name="Groussin M."/>
            <person name="Gibbons S.M."/>
            <person name="Avila-Pacheco J."/>
            <person name="Jiang X."/>
            <person name="Kearney S.M."/>
            <person name="Perrotta A.R."/>
            <person name="Berdy B."/>
            <person name="Zhao S."/>
            <person name="Lieberman T.D."/>
            <person name="Swanson P.K."/>
            <person name="Smith M."/>
            <person name="Roesemann S."/>
            <person name="Alexander J.E."/>
            <person name="Rich S.A."/>
            <person name="Livny J."/>
            <person name="Vlamakis H."/>
            <person name="Clish C."/>
            <person name="Bullock K."/>
            <person name="Deik A."/>
            <person name="Scott J."/>
            <person name="Pierce K.A."/>
            <person name="Xavier R.J."/>
            <person name="Alm E.J."/>
        </authorList>
    </citation>
    <scope>NUCLEOTIDE SEQUENCE [LARGE SCALE GENOMIC DNA]</scope>
    <source>
        <strain evidence="4 10">BIOML-A1</strain>
    </source>
</reference>
<evidence type="ECO:0000313" key="4">
    <source>
        <dbReference type="EMBL" id="MTR83752.1"/>
    </source>
</evidence>
<name>A0A173QYN0_9FIRM</name>
<accession>A0A173QYN0</accession>
<dbReference type="RefSeq" id="WP_006857001.1">
    <property type="nucleotide sequence ID" value="NZ_CABIYH010000001.1"/>
</dbReference>
<dbReference type="STRING" id="166486.ERS852572_00068"/>
<dbReference type="PROSITE" id="PS51257">
    <property type="entry name" value="PROKAR_LIPOPROTEIN"/>
    <property type="match status" value="1"/>
</dbReference>
<organism evidence="3 7">
    <name type="scientific">Roseburia intestinalis</name>
    <dbReference type="NCBI Taxonomy" id="166486"/>
    <lineage>
        <taxon>Bacteria</taxon>
        <taxon>Bacillati</taxon>
        <taxon>Bacillota</taxon>
        <taxon>Clostridia</taxon>
        <taxon>Lachnospirales</taxon>
        <taxon>Lachnospiraceae</taxon>
        <taxon>Roseburia</taxon>
    </lineage>
</organism>
<dbReference type="AlphaFoldDB" id="A0A173QYN0"/>
<dbReference type="Proteomes" id="UP000283513">
    <property type="component" value="Unassembled WGS sequence"/>
</dbReference>
<dbReference type="EMBL" id="QSHO01000005">
    <property type="protein sequence ID" value="RHC17860.1"/>
    <property type="molecule type" value="Genomic_DNA"/>
</dbReference>
<dbReference type="Proteomes" id="UP000284465">
    <property type="component" value="Unassembled WGS sequence"/>
</dbReference>
<gene>
    <name evidence="6" type="ORF">DW856_06860</name>
    <name evidence="5" type="ORF">DW927_09895</name>
    <name evidence="3" type="ORF">ERS852572_00068</name>
    <name evidence="4" type="ORF">GMD50_01535</name>
</gene>
<evidence type="ECO:0000313" key="5">
    <source>
        <dbReference type="EMBL" id="RHA66900.1"/>
    </source>
</evidence>
<evidence type="ECO:0000256" key="2">
    <source>
        <dbReference type="SAM" id="SignalP"/>
    </source>
</evidence>
<evidence type="ECO:0000256" key="1">
    <source>
        <dbReference type="SAM" id="MobiDB-lite"/>
    </source>
</evidence>
<dbReference type="OrthoDB" id="1956182at2"/>
<protein>
    <submittedName>
        <fullName evidence="3">Uncharacterized protein</fullName>
    </submittedName>
</protein>
<dbReference type="Proteomes" id="UP000478483">
    <property type="component" value="Unassembled WGS sequence"/>
</dbReference>
<dbReference type="GeneID" id="61434137"/>
<sequence>MRKACMAGISVLIGISMLAGCGKSLDADTDTVYVQKNGTVLSVDVETLDKDYYDETELKDYVTDAVSTYTGEHGKSAVKLENLSVKDGTATLKMKYKTPEDYTGFNGIELYEGKVVKALAAGYDFKTDFVSVEDGKVTGTATKEEIYSGEDLKVVIIKANRDVKVDGTICYVSSENVKLTGTDSVSIRDGYSLNSGSTADESDSDENIADGTESIGGSTEVSDTDVNDDTTYVKDDGAFETDVYTYIIYK</sequence>
<dbReference type="EMBL" id="WNAJ01000001">
    <property type="protein sequence ID" value="MTR83752.1"/>
    <property type="molecule type" value="Genomic_DNA"/>
</dbReference>
<keyword evidence="2" id="KW-0732">Signal</keyword>
<dbReference type="EMBL" id="CYXZ01000001">
    <property type="protein sequence ID" value="CUM70722.1"/>
    <property type="molecule type" value="Genomic_DNA"/>
</dbReference>